<comment type="subcellular location">
    <subcellularLocation>
        <location evidence="1">Nucleus</location>
    </subcellularLocation>
</comment>
<sequence>MHTFFSSEDLLDSSFWSSPPPPSSSPPSHSPFRSRDPSLTMNRSASEWALERFLEEVSSLPVNSYPSTTSNRVTVSPVDVESPASQSSTSKRDEDDEIVEIKKADCDHDRSQPIPSLDPSKMVRSDSDRYRVFLKNQLDMACAAVARSRASSSEPKCPVQPAEHRGQTSSGFQFGLQAPGQVAVGSDRGTSTKESDANGSPLGIPSLPAMPKKQGIQTAQTTSGSSRDESDDDDLEGDIENSENMHPSDARRARRMLSNRESARRSRRRKQAHLNDLETQVGQLRVDHSTLLKRLTDVNQKYDDAAVDNRILKADIETLRAKVKMSEETVKRLTGVNPLLVAMSQSQMPFVSSQMPMQSNSQFFHQNMSAFGNSPPHHRNLEGPAPTNPPSIPHGGRSQNDVATKMTDMPSVHHIIDDIDPVQKQAMHGPSKVAGTDGDLARAVAAAASAAQGQAPTMLQLSSGDCAGDITTIGSGSGSIGGARFHGGTPFPLGLSLDQAIVYQGHQVHATMGATPQPPAMRPRVRARRGQATDPHSTAERMDRAAMLDEIVDYVKFLHLQVKVLSLSRLGGEGSEGGRNRPEREKSSNVGTERQVAKLSCNAVP</sequence>
<keyword evidence="10" id="KW-1185">Reference proteome</keyword>
<accession>A0AAV6N8G3</accession>
<feature type="region of interest" description="Disordered" evidence="7">
    <location>
        <begin position="570"/>
        <end position="605"/>
    </location>
</feature>
<dbReference type="PANTHER" id="PTHR46408:SF5">
    <property type="entry name" value="BASIC LEUCINE ZIPPER 10"/>
    <property type="match status" value="1"/>
</dbReference>
<evidence type="ECO:0000256" key="1">
    <source>
        <dbReference type="ARBA" id="ARBA00004123"/>
    </source>
</evidence>
<dbReference type="PROSITE" id="PS00036">
    <property type="entry name" value="BZIP_BASIC"/>
    <property type="match status" value="1"/>
</dbReference>
<dbReference type="GO" id="GO:0005634">
    <property type="term" value="C:nucleus"/>
    <property type="evidence" value="ECO:0007669"/>
    <property type="project" value="UniProtKB-SubCell"/>
</dbReference>
<name>A0AAV6N8G3_9ROSI</name>
<gene>
    <name evidence="9" type="primary">CPRF2</name>
    <name evidence="9" type="ORF">SDJN03_12558</name>
</gene>
<dbReference type="AlphaFoldDB" id="A0AAV6N8G3"/>
<keyword evidence="4" id="KW-0238">DNA-binding</keyword>
<feature type="compositionally biased region" description="Polar residues" evidence="7">
    <location>
        <begin position="61"/>
        <end position="74"/>
    </location>
</feature>
<feature type="region of interest" description="Disordered" evidence="7">
    <location>
        <begin position="149"/>
        <end position="271"/>
    </location>
</feature>
<dbReference type="PANTHER" id="PTHR46408">
    <property type="entry name" value="BASIC LEUCINE ZIPPER 63"/>
    <property type="match status" value="1"/>
</dbReference>
<dbReference type="FunFam" id="1.20.5.170:FF:000020">
    <property type="entry name" value="BZIP transcription factor"/>
    <property type="match status" value="1"/>
</dbReference>
<evidence type="ECO:0000313" key="9">
    <source>
        <dbReference type="EMBL" id="KAG6593082.1"/>
    </source>
</evidence>
<dbReference type="InterPro" id="IPR020983">
    <property type="entry name" value="Basic_leucine-zipper_C"/>
</dbReference>
<feature type="region of interest" description="Disordered" evidence="7">
    <location>
        <begin position="512"/>
        <end position="540"/>
    </location>
</feature>
<feature type="compositionally biased region" description="Acidic residues" evidence="7">
    <location>
        <begin position="229"/>
        <end position="241"/>
    </location>
</feature>
<protein>
    <submittedName>
        <fullName evidence="9">Light-inducible protein CPRF2</fullName>
    </submittedName>
</protein>
<dbReference type="GO" id="GO:0003677">
    <property type="term" value="F:DNA binding"/>
    <property type="evidence" value="ECO:0007669"/>
    <property type="project" value="UniProtKB-KW"/>
</dbReference>
<feature type="compositionally biased region" description="Basic and acidic residues" evidence="7">
    <location>
        <begin position="576"/>
        <end position="587"/>
    </location>
</feature>
<dbReference type="Proteomes" id="UP000685013">
    <property type="component" value="Chromosome 8"/>
</dbReference>
<dbReference type="GO" id="GO:0046983">
    <property type="term" value="F:protein dimerization activity"/>
    <property type="evidence" value="ECO:0007669"/>
    <property type="project" value="UniProtKB-ARBA"/>
</dbReference>
<evidence type="ECO:0000256" key="7">
    <source>
        <dbReference type="SAM" id="MobiDB-lite"/>
    </source>
</evidence>
<feature type="region of interest" description="Disordered" evidence="7">
    <location>
        <begin position="372"/>
        <end position="401"/>
    </location>
</feature>
<dbReference type="PROSITE" id="PS50217">
    <property type="entry name" value="BZIP"/>
    <property type="match status" value="1"/>
</dbReference>
<evidence type="ECO:0000256" key="5">
    <source>
        <dbReference type="ARBA" id="ARBA00023163"/>
    </source>
</evidence>
<dbReference type="Pfam" id="PF12498">
    <property type="entry name" value="bZIP_C"/>
    <property type="match status" value="1"/>
</dbReference>
<feature type="compositionally biased region" description="Basic and acidic residues" evidence="7">
    <location>
        <begin position="99"/>
        <end position="111"/>
    </location>
</feature>
<dbReference type="SMART" id="SM00338">
    <property type="entry name" value="BRLZ"/>
    <property type="match status" value="1"/>
</dbReference>
<organism evidence="9 10">
    <name type="scientific">Cucurbita argyrosperma subsp. sororia</name>
    <dbReference type="NCBI Taxonomy" id="37648"/>
    <lineage>
        <taxon>Eukaryota</taxon>
        <taxon>Viridiplantae</taxon>
        <taxon>Streptophyta</taxon>
        <taxon>Embryophyta</taxon>
        <taxon>Tracheophyta</taxon>
        <taxon>Spermatophyta</taxon>
        <taxon>Magnoliopsida</taxon>
        <taxon>eudicotyledons</taxon>
        <taxon>Gunneridae</taxon>
        <taxon>Pentapetalae</taxon>
        <taxon>rosids</taxon>
        <taxon>fabids</taxon>
        <taxon>Cucurbitales</taxon>
        <taxon>Cucurbitaceae</taxon>
        <taxon>Cucurbiteae</taxon>
        <taxon>Cucurbita</taxon>
    </lineage>
</organism>
<evidence type="ECO:0000256" key="3">
    <source>
        <dbReference type="ARBA" id="ARBA00023015"/>
    </source>
</evidence>
<comment type="caution">
    <text evidence="9">The sequence shown here is derived from an EMBL/GenBank/DDBJ whole genome shotgun (WGS) entry which is preliminary data.</text>
</comment>
<feature type="compositionally biased region" description="Pro residues" evidence="7">
    <location>
        <begin position="18"/>
        <end position="29"/>
    </location>
</feature>
<dbReference type="InterPro" id="IPR004827">
    <property type="entry name" value="bZIP"/>
</dbReference>
<comment type="similarity">
    <text evidence="2">Belongs to the bZIP family.</text>
</comment>
<dbReference type="Pfam" id="PF00170">
    <property type="entry name" value="bZIP_1"/>
    <property type="match status" value="1"/>
</dbReference>
<keyword evidence="5" id="KW-0804">Transcription</keyword>
<dbReference type="GO" id="GO:0003700">
    <property type="term" value="F:DNA-binding transcription factor activity"/>
    <property type="evidence" value="ECO:0007669"/>
    <property type="project" value="InterPro"/>
</dbReference>
<feature type="region of interest" description="Disordered" evidence="7">
    <location>
        <begin position="61"/>
        <end position="125"/>
    </location>
</feature>
<evidence type="ECO:0000256" key="6">
    <source>
        <dbReference type="ARBA" id="ARBA00023242"/>
    </source>
</evidence>
<feature type="region of interest" description="Disordered" evidence="7">
    <location>
        <begin position="1"/>
        <end position="40"/>
    </location>
</feature>
<keyword evidence="3" id="KW-0805">Transcription regulation</keyword>
<evidence type="ECO:0000256" key="2">
    <source>
        <dbReference type="ARBA" id="ARBA00007163"/>
    </source>
</evidence>
<feature type="non-terminal residue" evidence="9">
    <location>
        <position position="1"/>
    </location>
</feature>
<evidence type="ECO:0000259" key="8">
    <source>
        <dbReference type="PROSITE" id="PS50217"/>
    </source>
</evidence>
<proteinExistence type="inferred from homology"/>
<keyword evidence="6" id="KW-0539">Nucleus</keyword>
<evidence type="ECO:0000256" key="4">
    <source>
        <dbReference type="ARBA" id="ARBA00023125"/>
    </source>
</evidence>
<feature type="domain" description="BZIP" evidence="8">
    <location>
        <begin position="249"/>
        <end position="303"/>
    </location>
</feature>
<evidence type="ECO:0000313" key="10">
    <source>
        <dbReference type="Proteomes" id="UP000685013"/>
    </source>
</evidence>
<feature type="compositionally biased region" description="Low complexity" evidence="7">
    <location>
        <begin position="1"/>
        <end position="17"/>
    </location>
</feature>
<reference evidence="9 10" key="1">
    <citation type="journal article" date="2021" name="Hortic Res">
        <title>The domestication of Cucurbita argyrosperma as revealed by the genome of its wild relative.</title>
        <authorList>
            <person name="Barrera-Redondo J."/>
            <person name="Sanchez-de la Vega G."/>
            <person name="Aguirre-Liguori J.A."/>
            <person name="Castellanos-Morales G."/>
            <person name="Gutierrez-Guerrero Y.T."/>
            <person name="Aguirre-Dugua X."/>
            <person name="Aguirre-Planter E."/>
            <person name="Tenaillon M.I."/>
            <person name="Lira-Saade R."/>
            <person name="Eguiarte L.E."/>
        </authorList>
    </citation>
    <scope>NUCLEOTIDE SEQUENCE [LARGE SCALE GENOMIC DNA]</scope>
    <source>
        <strain evidence="9">JBR-2021</strain>
    </source>
</reference>
<dbReference type="EMBL" id="JAGKQH010000008">
    <property type="protein sequence ID" value="KAG6593082.1"/>
    <property type="molecule type" value="Genomic_DNA"/>
</dbReference>